<dbReference type="PANTHER" id="PTHR42693:SF33">
    <property type="entry name" value="ARYLSULFATASE"/>
    <property type="match status" value="1"/>
</dbReference>
<gene>
    <name evidence="3" type="ORF">AUR65_014580</name>
</gene>
<comment type="similarity">
    <text evidence="1">Belongs to the sulfatase family.</text>
</comment>
<evidence type="ECO:0000313" key="3">
    <source>
        <dbReference type="EMBL" id="POG55028.1"/>
    </source>
</evidence>
<sequence length="370" mass="41526">MPNTLLVTVDSLRYDHYQYMEATREFLGESHPAAFATNTATPGSFQSIFGGTYVGEVGVEPDETFVPKLDREFNVGITTNRFNSSRYGYDHGFDHFSEPSREKGIKDRVAARMTPQSPLYKLASRVWNGVQSVQGSVSEVTREYRDAGSVVEEFLDTVEGHDDWFGWIHLMEPHHPYNPEDAPVSRAKAQQVTRRLLNGTATEREEELGRELYRGEVEETDDRLARLWDELSDDTQVYFCADHGELLGERGEWGHHATMCPEIIRVPVATRNIDIEGEVTSIVDIPTHLLGEEYADGEFDREVAFAAANGQHAAMNASHMATEDGVVTLDGEPAEDDELVAELKNWSRVASIPVEKDELPEDDLEALGYL</sequence>
<comment type="caution">
    <text evidence="3">The sequence shown here is derived from an EMBL/GenBank/DDBJ whole genome shotgun (WGS) entry which is preliminary data.</text>
</comment>
<dbReference type="PANTHER" id="PTHR42693">
    <property type="entry name" value="ARYLSULFATASE FAMILY MEMBER"/>
    <property type="match status" value="1"/>
</dbReference>
<name>A0A2P4NPM0_9EURY</name>
<dbReference type="InterPro" id="IPR050738">
    <property type="entry name" value="Sulfatase"/>
</dbReference>
<proteinExistence type="inferred from homology"/>
<dbReference type="AlphaFoldDB" id="A0A2P4NPM0"/>
<dbReference type="RefSeq" id="WP_084816467.1">
    <property type="nucleotide sequence ID" value="NZ_LOPW02000017.1"/>
</dbReference>
<dbReference type="EMBL" id="LOPW02000017">
    <property type="protein sequence ID" value="POG55028.1"/>
    <property type="molecule type" value="Genomic_DNA"/>
</dbReference>
<dbReference type="OrthoDB" id="3164at2157"/>
<evidence type="ECO:0000313" key="4">
    <source>
        <dbReference type="Proteomes" id="UP000053621"/>
    </source>
</evidence>
<feature type="domain" description="Sulfatase N-terminal" evidence="2">
    <location>
        <begin position="2"/>
        <end position="267"/>
    </location>
</feature>
<dbReference type="InterPro" id="IPR000917">
    <property type="entry name" value="Sulfatase_N"/>
</dbReference>
<dbReference type="GO" id="GO:0004065">
    <property type="term" value="F:arylsulfatase activity"/>
    <property type="evidence" value="ECO:0007669"/>
    <property type="project" value="TreeGrafter"/>
</dbReference>
<keyword evidence="4" id="KW-1185">Reference proteome</keyword>
<evidence type="ECO:0000259" key="2">
    <source>
        <dbReference type="Pfam" id="PF00884"/>
    </source>
</evidence>
<accession>A0A2P4NPM0</accession>
<organism evidence="3 4">
    <name type="scientific">Haloferax marisrubri</name>
    <dbReference type="NCBI Taxonomy" id="1544719"/>
    <lineage>
        <taxon>Archaea</taxon>
        <taxon>Methanobacteriati</taxon>
        <taxon>Methanobacteriota</taxon>
        <taxon>Stenosarchaea group</taxon>
        <taxon>Halobacteria</taxon>
        <taxon>Halobacteriales</taxon>
        <taxon>Haloferacaceae</taxon>
        <taxon>Haloferax</taxon>
    </lineage>
</organism>
<reference evidence="3" key="1">
    <citation type="submission" date="2017-08" db="EMBL/GenBank/DDBJ databases">
        <title>Haloferax marisrubri sp. nov., isolated from the Discovery deep brine-seawater interface in the Red Sea.</title>
        <authorList>
            <person name="Zhang G."/>
            <person name="Stingl U."/>
        </authorList>
    </citation>
    <scope>NUCLEOTIDE SEQUENCE [LARGE SCALE GENOMIC DNA]</scope>
    <source>
        <strain evidence="3">SB3</strain>
    </source>
</reference>
<dbReference type="Pfam" id="PF00884">
    <property type="entry name" value="Sulfatase"/>
    <property type="match status" value="1"/>
</dbReference>
<protein>
    <submittedName>
        <fullName evidence="3">Sulfatase</fullName>
    </submittedName>
</protein>
<dbReference type="InterPro" id="IPR017850">
    <property type="entry name" value="Alkaline_phosphatase_core_sf"/>
</dbReference>
<dbReference type="SUPFAM" id="SSF53649">
    <property type="entry name" value="Alkaline phosphatase-like"/>
    <property type="match status" value="1"/>
</dbReference>
<evidence type="ECO:0000256" key="1">
    <source>
        <dbReference type="ARBA" id="ARBA00008779"/>
    </source>
</evidence>
<dbReference type="Proteomes" id="UP000053621">
    <property type="component" value="Unassembled WGS sequence"/>
</dbReference>
<dbReference type="Gene3D" id="3.40.720.10">
    <property type="entry name" value="Alkaline Phosphatase, subunit A"/>
    <property type="match status" value="1"/>
</dbReference>